<dbReference type="AlphaFoldDB" id="A0A316VFS4"/>
<accession>A0A316VFS4</accession>
<dbReference type="RefSeq" id="XP_025355153.1">
    <property type="nucleotide sequence ID" value="XM_025498598.1"/>
</dbReference>
<evidence type="ECO:0000313" key="4">
    <source>
        <dbReference type="Proteomes" id="UP000245771"/>
    </source>
</evidence>
<dbReference type="SUPFAM" id="SSF48371">
    <property type="entry name" value="ARM repeat"/>
    <property type="match status" value="1"/>
</dbReference>
<dbReference type="Proteomes" id="UP000245771">
    <property type="component" value="Unassembled WGS sequence"/>
</dbReference>
<proteinExistence type="inferred from homology"/>
<dbReference type="InParanoid" id="A0A316VFS4"/>
<feature type="compositionally biased region" description="Basic and acidic residues" evidence="2">
    <location>
        <begin position="192"/>
        <end position="201"/>
    </location>
</feature>
<gene>
    <name evidence="3" type="ORF">FA14DRAFT_160277</name>
</gene>
<comment type="similarity">
    <text evidence="1">Belongs to the TTI2 family.</text>
</comment>
<dbReference type="STRING" id="1280837.A0A316VFS4"/>
<protein>
    <submittedName>
        <fullName evidence="3">Uncharacterized protein</fullName>
    </submittedName>
</protein>
<dbReference type="EMBL" id="KZ819603">
    <property type="protein sequence ID" value="PWN34851.1"/>
    <property type="molecule type" value="Genomic_DNA"/>
</dbReference>
<dbReference type="Pfam" id="PF10521">
    <property type="entry name" value="Tti2"/>
    <property type="match status" value="2"/>
</dbReference>
<keyword evidence="4" id="KW-1185">Reference proteome</keyword>
<dbReference type="InterPro" id="IPR016024">
    <property type="entry name" value="ARM-type_fold"/>
</dbReference>
<dbReference type="InterPro" id="IPR018870">
    <property type="entry name" value="Tti2"/>
</dbReference>
<reference evidence="3 4" key="1">
    <citation type="journal article" date="2018" name="Mol. Biol. Evol.">
        <title>Broad Genomic Sampling Reveals a Smut Pathogenic Ancestry of the Fungal Clade Ustilaginomycotina.</title>
        <authorList>
            <person name="Kijpornyongpan T."/>
            <person name="Mondo S.J."/>
            <person name="Barry K."/>
            <person name="Sandor L."/>
            <person name="Lee J."/>
            <person name="Lipzen A."/>
            <person name="Pangilinan J."/>
            <person name="LaButti K."/>
            <person name="Hainaut M."/>
            <person name="Henrissat B."/>
            <person name="Grigoriev I.V."/>
            <person name="Spatafora J.W."/>
            <person name="Aime M.C."/>
        </authorList>
    </citation>
    <scope>NUCLEOTIDE SEQUENCE [LARGE SCALE GENOMIC DNA]</scope>
    <source>
        <strain evidence="3 4">MCA 3882</strain>
    </source>
</reference>
<dbReference type="GeneID" id="37020379"/>
<evidence type="ECO:0000256" key="2">
    <source>
        <dbReference type="SAM" id="MobiDB-lite"/>
    </source>
</evidence>
<evidence type="ECO:0000313" key="3">
    <source>
        <dbReference type="EMBL" id="PWN34851.1"/>
    </source>
</evidence>
<organism evidence="3 4">
    <name type="scientific">Meira miltonrushii</name>
    <dbReference type="NCBI Taxonomy" id="1280837"/>
    <lineage>
        <taxon>Eukaryota</taxon>
        <taxon>Fungi</taxon>
        <taxon>Dikarya</taxon>
        <taxon>Basidiomycota</taxon>
        <taxon>Ustilaginomycotina</taxon>
        <taxon>Exobasidiomycetes</taxon>
        <taxon>Exobasidiales</taxon>
        <taxon>Brachybasidiaceae</taxon>
        <taxon>Meira</taxon>
    </lineage>
</organism>
<name>A0A316VFS4_9BASI</name>
<dbReference type="OrthoDB" id="6417021at2759"/>
<feature type="region of interest" description="Disordered" evidence="2">
    <location>
        <begin position="170"/>
        <end position="201"/>
    </location>
</feature>
<sequence>MENDKEKAIRQICMQLTPTLLLSTPSRWRAVEDEDQLANNTGISAKDRVVQNAKVVTDWVQVEVPKQLQSLKQLMEGIPIDHFSIQLRALIAITVSKFISYRKAIAQPFSINVWTSSERYLFTSPENGEIASRILRLPIFSESNDTLPLDVVDTILQSYIRPLFSTTPSASINESSGRAKQKSKMHTAGSGPREDEIVWKGGDPKRSAQMKCLGQDMLITKDGSTPLQSRHMGIGAESVLFACCKSIEAAPLQDGDTWDRYSAEILPPLFQLLEDPSPRYRLAGTQILSTTLLAGYKDPSRRLKVESLLLRTGLADLIRSIFEINFTFISVQISGALLQSTAEAFVKLMRITTEDLVINDDPSPAHVVSDGGRARFEQFSLLVENGVLRVWAFAPSTTTLFEIGEDEQAQNRAEGDEYEDVDVIDASIEILKQAAQSDNLGTGIVRYLDVTLEFLMHQLSGIQDKLQRAREKKLNGNGKVSLVNLHREIVSAEAVLSILQASSDCPYVEDWCGKCILICAQCWFNCRNHYMKGPHSARLDEVINSIVGFFRQHYAATSYECLQSIAKIDDVVFKEFVDLHV</sequence>
<dbReference type="GO" id="GO:0110078">
    <property type="term" value="C:TTT Hsp90 cochaperone complex"/>
    <property type="evidence" value="ECO:0007669"/>
    <property type="project" value="InterPro"/>
</dbReference>
<evidence type="ECO:0000256" key="1">
    <source>
        <dbReference type="ARBA" id="ARBA00034736"/>
    </source>
</evidence>